<evidence type="ECO:0000256" key="9">
    <source>
        <dbReference type="ARBA" id="ARBA00022737"/>
    </source>
</evidence>
<dbReference type="PANTHER" id="PTHR21248:SF22">
    <property type="entry name" value="PHOSPHOLIPASE D"/>
    <property type="match status" value="1"/>
</dbReference>
<keyword evidence="11" id="KW-0443">Lipid metabolism</keyword>
<dbReference type="InterPro" id="IPR027379">
    <property type="entry name" value="CLS_N"/>
</dbReference>
<evidence type="ECO:0000256" key="8">
    <source>
        <dbReference type="ARBA" id="ARBA00022692"/>
    </source>
</evidence>
<dbReference type="InterPro" id="IPR022924">
    <property type="entry name" value="Cardiolipin_synthase"/>
</dbReference>
<dbReference type="EMBL" id="JAMFMB010000001">
    <property type="protein sequence ID" value="MCL6282072.1"/>
    <property type="molecule type" value="Genomic_DNA"/>
</dbReference>
<evidence type="ECO:0000256" key="6">
    <source>
        <dbReference type="ARBA" id="ARBA00022525"/>
    </source>
</evidence>
<evidence type="ECO:0000256" key="11">
    <source>
        <dbReference type="ARBA" id="ARBA00023098"/>
    </source>
</evidence>
<dbReference type="Proteomes" id="UP001203880">
    <property type="component" value="Unassembled WGS sequence"/>
</dbReference>
<keyword evidence="4" id="KW-1003">Cell membrane</keyword>
<evidence type="ECO:0000256" key="17">
    <source>
        <dbReference type="SAM" id="SignalP"/>
    </source>
</evidence>
<dbReference type="NCBIfam" id="TIGR04265">
    <property type="entry name" value="bac_cardiolipin"/>
    <property type="match status" value="1"/>
</dbReference>
<dbReference type="EC" id="2.7.8.-" evidence="15"/>
<evidence type="ECO:0000256" key="15">
    <source>
        <dbReference type="NCBIfam" id="TIGR04265"/>
    </source>
</evidence>
<gene>
    <name evidence="19" type="primary">cls</name>
    <name evidence="19" type="ORF">M3P21_00890</name>
</gene>
<dbReference type="Gene3D" id="3.30.870.10">
    <property type="entry name" value="Endonuclease Chain A"/>
    <property type="match status" value="2"/>
</dbReference>
<evidence type="ECO:0000313" key="19">
    <source>
        <dbReference type="EMBL" id="MCL6282072.1"/>
    </source>
</evidence>
<dbReference type="PANTHER" id="PTHR21248">
    <property type="entry name" value="CARDIOLIPIN SYNTHASE"/>
    <property type="match status" value="1"/>
</dbReference>
<accession>A0ABT0PXG7</accession>
<feature type="signal peptide" evidence="17">
    <location>
        <begin position="1"/>
        <end position="17"/>
    </location>
</feature>
<keyword evidence="5" id="KW-0444">Lipid biosynthesis</keyword>
<evidence type="ECO:0000256" key="2">
    <source>
        <dbReference type="ARBA" id="ARBA00004613"/>
    </source>
</evidence>
<evidence type="ECO:0000256" key="5">
    <source>
        <dbReference type="ARBA" id="ARBA00022516"/>
    </source>
</evidence>
<sequence>MWSLLVSLVLLTAYVSAAFCALRAAQTARTPQGSVAWVMFLLTFPLIAVPAYLFLGQHRFRGYRIARRESERVVEGIKAFAAQARPPAEALRLNVRPFESIAHLPVVRGNTAELLIDGTATFDAIFAAIDAARSYVLVQFYILRDDALGNDLHDRLIAAVERGVTVRVLTDAVGSYHLPESYIQSLIDAGIDMVDPHQQRGPNFRFQLNYRNHRKTVIVDGEVGFIGGHNVGEEYLGKDPKFGHWRDTHLRLTGPAVLQLQLIFVEDWHWARNVEIIDDLNWATRFEKPGVNALIVATGPGDRTETGSMMFFSAIAAAQTRIWIASPYFIPDGDIMTALKHAALRGVDVRVLVPDEIDHKTVWLAAFAYFDELCEAGARVWRYNNGFLHQKVFLIDDRLAAVGTTNLDNRSFRLNFEAMALVFDAGFAAQVETMLRDDFALSHELTRTLDLQPPHIRYGAPLARLLAPIL</sequence>
<dbReference type="SMART" id="SM00155">
    <property type="entry name" value="PLDc"/>
    <property type="match status" value="2"/>
</dbReference>
<comment type="subcellular location">
    <subcellularLocation>
        <location evidence="3">Cell membrane</location>
        <topology evidence="3">Multi-pass membrane protein</topology>
    </subcellularLocation>
    <subcellularLocation>
        <location evidence="2">Secreted</location>
    </subcellularLocation>
</comment>
<dbReference type="SUPFAM" id="SSF56024">
    <property type="entry name" value="Phospholipase D/nuclease"/>
    <property type="match status" value="2"/>
</dbReference>
<keyword evidence="8 16" id="KW-0812">Transmembrane</keyword>
<feature type="chain" id="PRO_5047332257" description="Cardiolipin synthase" evidence="17">
    <location>
        <begin position="18"/>
        <end position="470"/>
    </location>
</feature>
<comment type="caution">
    <text evidence="19">The sequence shown here is derived from an EMBL/GenBank/DDBJ whole genome shotgun (WGS) entry which is preliminary data.</text>
</comment>
<keyword evidence="6" id="KW-0964">Secreted</keyword>
<evidence type="ECO:0000259" key="18">
    <source>
        <dbReference type="PROSITE" id="PS50035"/>
    </source>
</evidence>
<dbReference type="InterPro" id="IPR001736">
    <property type="entry name" value="PLipase_D/transphosphatidylase"/>
</dbReference>
<evidence type="ECO:0000256" key="13">
    <source>
        <dbReference type="ARBA" id="ARBA00023209"/>
    </source>
</evidence>
<evidence type="ECO:0000256" key="7">
    <source>
        <dbReference type="ARBA" id="ARBA00022679"/>
    </source>
</evidence>
<dbReference type="PROSITE" id="PS50035">
    <property type="entry name" value="PLD"/>
    <property type="match status" value="2"/>
</dbReference>
<name>A0ABT0PXG7_9RHOB</name>
<keyword evidence="20" id="KW-1185">Reference proteome</keyword>
<keyword evidence="12 16" id="KW-0472">Membrane</keyword>
<keyword evidence="10 16" id="KW-1133">Transmembrane helix</keyword>
<reference evidence="19" key="1">
    <citation type="submission" date="2022-05" db="EMBL/GenBank/DDBJ databases">
        <authorList>
            <person name="Park J.-S."/>
        </authorList>
    </citation>
    <scope>NUCLEOTIDE SEQUENCE</scope>
    <source>
        <strain evidence="19">2012CJ41-6</strain>
    </source>
</reference>
<comment type="function">
    <text evidence="1">Could be a virulence factor.</text>
</comment>
<dbReference type="Pfam" id="PF13091">
    <property type="entry name" value="PLDc_2"/>
    <property type="match status" value="2"/>
</dbReference>
<evidence type="ECO:0000256" key="10">
    <source>
        <dbReference type="ARBA" id="ARBA00022989"/>
    </source>
</evidence>
<feature type="domain" description="PLD phosphodiesterase" evidence="18">
    <location>
        <begin position="384"/>
        <end position="411"/>
    </location>
</feature>
<proteinExistence type="predicted"/>
<protein>
    <recommendedName>
        <fullName evidence="15">Cardiolipin synthase</fullName>
        <ecNumber evidence="15">2.7.8.-</ecNumber>
    </recommendedName>
</protein>
<evidence type="ECO:0000256" key="14">
    <source>
        <dbReference type="ARBA" id="ARBA00023264"/>
    </source>
</evidence>
<evidence type="ECO:0000256" key="4">
    <source>
        <dbReference type="ARBA" id="ARBA00022475"/>
    </source>
</evidence>
<keyword evidence="17" id="KW-0732">Signal</keyword>
<keyword evidence="14" id="KW-1208">Phospholipid metabolism</keyword>
<feature type="transmembrane region" description="Helical" evidence="16">
    <location>
        <begin position="34"/>
        <end position="55"/>
    </location>
</feature>
<evidence type="ECO:0000256" key="1">
    <source>
        <dbReference type="ARBA" id="ARBA00003145"/>
    </source>
</evidence>
<evidence type="ECO:0000256" key="16">
    <source>
        <dbReference type="SAM" id="Phobius"/>
    </source>
</evidence>
<evidence type="ECO:0000256" key="12">
    <source>
        <dbReference type="ARBA" id="ARBA00023136"/>
    </source>
</evidence>
<keyword evidence="7" id="KW-0808">Transferase</keyword>
<keyword evidence="13" id="KW-0594">Phospholipid biosynthesis</keyword>
<dbReference type="Pfam" id="PF13396">
    <property type="entry name" value="PLDc_N"/>
    <property type="match status" value="1"/>
</dbReference>
<organism evidence="19 20">
    <name type="scientific">Ruegeria spongiae</name>
    <dbReference type="NCBI Taxonomy" id="2942209"/>
    <lineage>
        <taxon>Bacteria</taxon>
        <taxon>Pseudomonadati</taxon>
        <taxon>Pseudomonadota</taxon>
        <taxon>Alphaproteobacteria</taxon>
        <taxon>Rhodobacterales</taxon>
        <taxon>Roseobacteraceae</taxon>
        <taxon>Ruegeria</taxon>
    </lineage>
</organism>
<evidence type="ECO:0000256" key="3">
    <source>
        <dbReference type="ARBA" id="ARBA00004651"/>
    </source>
</evidence>
<evidence type="ECO:0000313" key="20">
    <source>
        <dbReference type="Proteomes" id="UP001203880"/>
    </source>
</evidence>
<feature type="domain" description="PLD phosphodiesterase" evidence="18">
    <location>
        <begin position="208"/>
        <end position="235"/>
    </location>
</feature>
<keyword evidence="9" id="KW-0677">Repeat</keyword>
<dbReference type="RefSeq" id="WP_249706035.1">
    <property type="nucleotide sequence ID" value="NZ_JAMFMB010000001.1"/>
</dbReference>
<dbReference type="InterPro" id="IPR025202">
    <property type="entry name" value="PLD-like_dom"/>
</dbReference>